<dbReference type="Pfam" id="PF03323">
    <property type="entry name" value="GerA"/>
    <property type="match status" value="1"/>
</dbReference>
<evidence type="ECO:0000313" key="5">
    <source>
        <dbReference type="EMBL" id="EMS70052.1"/>
    </source>
</evidence>
<dbReference type="eggNOG" id="COG0697">
    <property type="taxonomic scope" value="Bacteria"/>
</dbReference>
<gene>
    <name evidence="5" type="ORF">CTER_4219</name>
</gene>
<dbReference type="PATRIC" id="fig|1195236.3.peg.4393"/>
<feature type="region of interest" description="Disordered" evidence="3">
    <location>
        <begin position="61"/>
        <end position="83"/>
    </location>
</feature>
<name>S0FGD5_RUMCE</name>
<feature type="region of interest" description="Disordered" evidence="3">
    <location>
        <begin position="587"/>
        <end position="650"/>
    </location>
</feature>
<comment type="caution">
    <text evidence="5">The sequence shown here is derived from an EMBL/GenBank/DDBJ whole genome shotgun (WGS) entry which is preliminary data.</text>
</comment>
<evidence type="ECO:0000313" key="6">
    <source>
        <dbReference type="Proteomes" id="UP000014155"/>
    </source>
</evidence>
<feature type="transmembrane region" description="Helical" evidence="4">
    <location>
        <begin position="453"/>
        <end position="473"/>
    </location>
</feature>
<comment type="similarity">
    <text evidence="1">Belongs to the GerABKA family.</text>
</comment>
<feature type="compositionally biased region" description="Acidic residues" evidence="3">
    <location>
        <begin position="636"/>
        <end position="650"/>
    </location>
</feature>
<keyword evidence="2 4" id="KW-0472">Membrane</keyword>
<feature type="compositionally biased region" description="Basic and acidic residues" evidence="3">
    <location>
        <begin position="605"/>
        <end position="629"/>
    </location>
</feature>
<dbReference type="Proteomes" id="UP000014155">
    <property type="component" value="Unassembled WGS sequence"/>
</dbReference>
<keyword evidence="4" id="KW-1133">Transmembrane helix</keyword>
<proteinExistence type="inferred from homology"/>
<accession>S0FGD5</accession>
<sequence length="650" mass="72621">MAKKRGIPGLFSLLTYKKPKEEESFYIPETEEEKRQARKIRGVEHKVRGIIKPTPVSMIKKVKTKEQSKGKNKETAREDQSGEKYQVVNKDDGNILAEEISRDIDENMELVKKAFNAEKNKDIIIREFTVGGRLRAFISYIDGMADRITINDFIIKPLMIKKEFQEEDCSLDRILREVLETNQATKISETGEMIYEILVGNTCLFVEGCDYCVSSETKGYERRAVSTPQTEGVVRGSQEAFTENMRTNVTLVRRIVKNKDLSTEFLKIGARNQNQCAVMYIDGLINPAIVEEIKRRIKGLKTDFIAGSGMLEQFIEENTWSIVPTILSTERPDRTASHLIEGKAAIIADGTPFALIVPVSIATMLHTPEDTTLRWQYGTLLRIIRIFALFIATFIPGLYVALTNFHREMIPTDLLIAIAKARENVPFPTIIEVLLMEVSFELIREAGIRIPGIIGNTIGIIGALILGQAAVQANLVSPVLIIIVAITGLGNFAVPDFSVAFAARISRLAFIILGAFLGFYGISLGIVVGAVMLACTKSFGVPMLTYFAPKVSNSNDLVIRRPIWMQEFRPENVNPLDVTRQSKVSRKWVEEAPAPAEDSDEEEQEGKRESKTEGEETGGKEIKGREKKGSGKSGEGIEDEEDEEDDDDQE</sequence>
<evidence type="ECO:0000256" key="3">
    <source>
        <dbReference type="SAM" id="MobiDB-lite"/>
    </source>
</evidence>
<dbReference type="PANTHER" id="PTHR22550">
    <property type="entry name" value="SPORE GERMINATION PROTEIN"/>
    <property type="match status" value="1"/>
</dbReference>
<dbReference type="InterPro" id="IPR004995">
    <property type="entry name" value="Spore_Ger"/>
</dbReference>
<organism evidence="5 6">
    <name type="scientific">Ruminiclostridium cellobioparum subsp. termitidis CT1112</name>
    <dbReference type="NCBI Taxonomy" id="1195236"/>
    <lineage>
        <taxon>Bacteria</taxon>
        <taxon>Bacillati</taxon>
        <taxon>Bacillota</taxon>
        <taxon>Clostridia</taxon>
        <taxon>Eubacteriales</taxon>
        <taxon>Oscillospiraceae</taxon>
        <taxon>Ruminiclostridium</taxon>
    </lineage>
</organism>
<dbReference type="GO" id="GO:0009847">
    <property type="term" value="P:spore germination"/>
    <property type="evidence" value="ECO:0007669"/>
    <property type="project" value="InterPro"/>
</dbReference>
<dbReference type="STRING" id="1195236.CTER_4219"/>
<feature type="transmembrane region" description="Helical" evidence="4">
    <location>
        <begin position="479"/>
        <end position="501"/>
    </location>
</feature>
<dbReference type="GO" id="GO:0016020">
    <property type="term" value="C:membrane"/>
    <property type="evidence" value="ECO:0007669"/>
    <property type="project" value="InterPro"/>
</dbReference>
<evidence type="ECO:0000256" key="2">
    <source>
        <dbReference type="ARBA" id="ARBA00023136"/>
    </source>
</evidence>
<dbReference type="PANTHER" id="PTHR22550:SF5">
    <property type="entry name" value="LEUCINE ZIPPER PROTEIN 4"/>
    <property type="match status" value="1"/>
</dbReference>
<dbReference type="RefSeq" id="WP_004629104.1">
    <property type="nucleotide sequence ID" value="NZ_AORV01000060.1"/>
</dbReference>
<keyword evidence="4" id="KW-0812">Transmembrane</keyword>
<dbReference type="EMBL" id="AORV01000060">
    <property type="protein sequence ID" value="EMS70052.1"/>
    <property type="molecule type" value="Genomic_DNA"/>
</dbReference>
<reference evidence="5 6" key="1">
    <citation type="journal article" date="2013" name="Genome Announc.">
        <title>Draft Genome Sequence of the Cellulolytic, Mesophilic, Anaerobic Bacterium Clostridium termitidis Strain CT1112 (DSM 5398).</title>
        <authorList>
            <person name="Lal S."/>
            <person name="Ramachandran U."/>
            <person name="Zhang X."/>
            <person name="Munir R."/>
            <person name="Sparling R."/>
            <person name="Levin D.B."/>
        </authorList>
    </citation>
    <scope>NUCLEOTIDE SEQUENCE [LARGE SCALE GENOMIC DNA]</scope>
    <source>
        <strain evidence="5 6">CT1112</strain>
    </source>
</reference>
<evidence type="ECO:0000256" key="4">
    <source>
        <dbReference type="SAM" id="Phobius"/>
    </source>
</evidence>
<keyword evidence="6" id="KW-1185">Reference proteome</keyword>
<evidence type="ECO:0000256" key="1">
    <source>
        <dbReference type="ARBA" id="ARBA00005278"/>
    </source>
</evidence>
<feature type="transmembrane region" description="Helical" evidence="4">
    <location>
        <begin position="508"/>
        <end position="534"/>
    </location>
</feature>
<feature type="compositionally biased region" description="Basic and acidic residues" evidence="3">
    <location>
        <begin position="64"/>
        <end position="82"/>
    </location>
</feature>
<dbReference type="AlphaFoldDB" id="S0FGD5"/>
<feature type="transmembrane region" description="Helical" evidence="4">
    <location>
        <begin position="383"/>
        <end position="402"/>
    </location>
</feature>
<dbReference type="InterPro" id="IPR050768">
    <property type="entry name" value="UPF0353/GerABKA_families"/>
</dbReference>
<protein>
    <submittedName>
        <fullName evidence="5">ABC-type spermidine/putrescine transport system, permease component II</fullName>
    </submittedName>
</protein>